<dbReference type="Pfam" id="PF05585">
    <property type="entry name" value="DUF1758"/>
    <property type="match status" value="1"/>
</dbReference>
<accession>A0A0B1SI71</accession>
<protein>
    <recommendedName>
        <fullName evidence="1">DUF1758 domain-containing protein</fullName>
    </recommendedName>
</protein>
<dbReference type="GO" id="GO:0004190">
    <property type="term" value="F:aspartic-type endopeptidase activity"/>
    <property type="evidence" value="ECO:0007669"/>
    <property type="project" value="InterPro"/>
</dbReference>
<keyword evidence="3" id="KW-1185">Reference proteome</keyword>
<dbReference type="InterPro" id="IPR008737">
    <property type="entry name" value="DUF1758"/>
</dbReference>
<feature type="non-terminal residue" evidence="2">
    <location>
        <position position="183"/>
    </location>
</feature>
<organism evidence="2 3">
    <name type="scientific">Oesophagostomum dentatum</name>
    <name type="common">Nodular worm</name>
    <dbReference type="NCBI Taxonomy" id="61180"/>
    <lineage>
        <taxon>Eukaryota</taxon>
        <taxon>Metazoa</taxon>
        <taxon>Ecdysozoa</taxon>
        <taxon>Nematoda</taxon>
        <taxon>Chromadorea</taxon>
        <taxon>Rhabditida</taxon>
        <taxon>Rhabditina</taxon>
        <taxon>Rhabditomorpha</taxon>
        <taxon>Strongyloidea</taxon>
        <taxon>Strongylidae</taxon>
        <taxon>Oesophagostomum</taxon>
    </lineage>
</organism>
<dbReference type="SUPFAM" id="SSF50630">
    <property type="entry name" value="Acid proteases"/>
    <property type="match status" value="1"/>
</dbReference>
<evidence type="ECO:0000259" key="1">
    <source>
        <dbReference type="Pfam" id="PF05585"/>
    </source>
</evidence>
<name>A0A0B1SI71_OESDE</name>
<dbReference type="EMBL" id="KN574598">
    <property type="protein sequence ID" value="KHJ83202.1"/>
    <property type="molecule type" value="Genomic_DNA"/>
</dbReference>
<dbReference type="GO" id="GO:0006508">
    <property type="term" value="P:proteolysis"/>
    <property type="evidence" value="ECO:0007669"/>
    <property type="project" value="InterPro"/>
</dbReference>
<dbReference type="InterPro" id="IPR021109">
    <property type="entry name" value="Peptidase_aspartic_dom_sf"/>
</dbReference>
<dbReference type="PROSITE" id="PS00141">
    <property type="entry name" value="ASP_PROTEASE"/>
    <property type="match status" value="1"/>
</dbReference>
<dbReference type="AlphaFoldDB" id="A0A0B1SI71"/>
<dbReference type="InterPro" id="IPR001969">
    <property type="entry name" value="Aspartic_peptidase_AS"/>
</dbReference>
<dbReference type="Gene3D" id="2.40.70.10">
    <property type="entry name" value="Acid Proteases"/>
    <property type="match status" value="1"/>
</dbReference>
<dbReference type="Proteomes" id="UP000053660">
    <property type="component" value="Unassembled WGS sequence"/>
</dbReference>
<sequence>MIVQAHVRHRQTNILEPFYILLDSGAQISFISGDAVQRLDLEVTHHRPLTVIGFGNHRTAIVSGLVDVGLLDSSNRSLTTRLNTRDIIASSRHALQLYSDDLAALHAARIDPDSLHVPQFVQPDILLGMNYYWQVMIDQPPIVLPSGLVLAHTRFALVLSGLSFFVNNVLSVDYLLTEESVTA</sequence>
<evidence type="ECO:0000313" key="2">
    <source>
        <dbReference type="EMBL" id="KHJ83202.1"/>
    </source>
</evidence>
<proteinExistence type="predicted"/>
<reference evidence="2 3" key="1">
    <citation type="submission" date="2014-03" db="EMBL/GenBank/DDBJ databases">
        <title>Draft genome of the hookworm Oesophagostomum dentatum.</title>
        <authorList>
            <person name="Mitreva M."/>
        </authorList>
    </citation>
    <scope>NUCLEOTIDE SEQUENCE [LARGE SCALE GENOMIC DNA]</scope>
    <source>
        <strain evidence="2 3">OD-Hann</strain>
    </source>
</reference>
<evidence type="ECO:0000313" key="3">
    <source>
        <dbReference type="Proteomes" id="UP000053660"/>
    </source>
</evidence>
<dbReference type="OrthoDB" id="5871399at2759"/>
<feature type="domain" description="DUF1758" evidence="1">
    <location>
        <begin position="19"/>
        <end position="158"/>
    </location>
</feature>
<gene>
    <name evidence="2" type="ORF">OESDEN_17101</name>
</gene>